<gene>
    <name evidence="3" type="ORF">QYE76_025635</name>
</gene>
<proteinExistence type="predicted"/>
<dbReference type="Proteomes" id="UP001231189">
    <property type="component" value="Unassembled WGS sequence"/>
</dbReference>
<accession>A0AAD8VX77</accession>
<feature type="region of interest" description="Disordered" evidence="1">
    <location>
        <begin position="500"/>
        <end position="563"/>
    </location>
</feature>
<feature type="region of interest" description="Disordered" evidence="1">
    <location>
        <begin position="121"/>
        <end position="147"/>
    </location>
</feature>
<feature type="compositionally biased region" description="Basic and acidic residues" evidence="1">
    <location>
        <begin position="553"/>
        <end position="563"/>
    </location>
</feature>
<keyword evidence="4" id="KW-1185">Reference proteome</keyword>
<dbReference type="InterPro" id="IPR046533">
    <property type="entry name" value="DUF6598"/>
</dbReference>
<feature type="domain" description="DUF6598" evidence="2">
    <location>
        <begin position="1131"/>
        <end position="1387"/>
    </location>
</feature>
<sequence>MFSVKDAPRDVVVTAWKQAKEDLGTQPKEDLGKQAKEDLRTQAERLAFEIERLKKKDVELMILMDSRMPPKLLQRKLKLREAEIRKTAARNLLVHKPLAAPGHGRFRMRNKKSRSECLELAKKNNSSSNTTKDEEAVAVGSSRSAMKDDEEVMMMPNKFGILDRDGDDEIDRGKSAIEEEHMPSDWKNTSEESVVVGGSGKSAMDQAVISLEREEPVTDALKEAEESVLLVGMDSTGLEPSIWKQSQEGALLLGPQSLLQKEADSDGGRRTMRPIPDLSTVITAQLQDNLWQSEAETEQKKAHKETEAKKPKSKQKKKKNNPKMRTEHVEDSIGSYQFGERNYEGVTHQEATRLEKKHLEQLAKKNKKKVKDEDAGKAVASVKDAGKAELSVTEAGRLEESVTEAEEALKKEAKEGALLVGMDSTGGVSSMQKQAQEGALLLGPDSMADESLLQKEAEAESGKRFRIIVDGKLYPAITHQEAEKLMDEIHERREALKRDLQAKQDAKGKETKAEVSVTEAGRPEESATEAEEALKKQAEEGALLNSTGSEPLMCKEAEEEPGKRPERQLYAEIQRALLYIQEKLAKKNWKTDKRTLQLLKDMYKLDMLDHGSDDKEMDEIDDRGELDIDQTCLDTNLDPLAKEMADEAESFASYSRLWEYKWGKTRGFFTDPTVLSSMQFTHYTPGRLPYSMECSTLETLQIISIKLTELADGLELPLSVYGVVAVRDMLDRNRNILFSRDWRNPQELKQNDPFLPLTGPSRAIVFMDKVCIEINLRVKSRACSQDKALISCVRRYTGVNVPGVSTICFKNSLCTIEVCLQPVKQTVQATILGVQVASEDGSWPLKYGGLVACSPQSGKRVFTDSGYTRRINPSSTQIVLIDSRYEGMPKGENGHVLLRRQVVSVHLDGRLDFFIKAYSQSGDTAAETRVHFYPKVCNISQKKCYLGDAGVTVTVAWSVVAANKKELCLEEGALLNSTGSEPLMCKEAEEEPGKRPERQLYAEIQRALLDIQEKLAKKNWKTDKRTLQLLKDMSNKLDMLDHGSDDKEMDEIDDRGELDIDQTCLDTNLDPLAKEMADEAESFASYSRLWEYKWGKTRGFFTDPTVLSSMQFTHYTPGRLPYSMECSTLETLQIISIKLTELTDGLELPLSVYGVVAVRDMLDRNRNILFSRDWRNPQELKQNDPFLPLTGPSRAIVFIDKVCIEINLRVKSGAYSQDKALISCVRRYTGVNGPGVSTICFKNSLCTVEMCLQPVKQTVQATILGVQVASEDGSWPLKYGGLVACSPQSGKRVFTDSGYTRRINPSSTQIVLIDSRDEGMPKGENGHVLLRRQVVSVHLDGRLDFFIKAYSQSGDTAAETRVHFYPKVCNISQKKCYLGDAGVTVTVAWSVVAANKTELCLELKGGSIF</sequence>
<evidence type="ECO:0000313" key="4">
    <source>
        <dbReference type="Proteomes" id="UP001231189"/>
    </source>
</evidence>
<feature type="region of interest" description="Disordered" evidence="1">
    <location>
        <begin position="422"/>
        <end position="443"/>
    </location>
</feature>
<evidence type="ECO:0000259" key="2">
    <source>
        <dbReference type="Pfam" id="PF20241"/>
    </source>
</evidence>
<feature type="region of interest" description="Disordered" evidence="1">
    <location>
        <begin position="362"/>
        <end position="390"/>
    </location>
</feature>
<dbReference type="PANTHER" id="PTHR33065">
    <property type="entry name" value="OS07G0486400 PROTEIN"/>
    <property type="match status" value="1"/>
</dbReference>
<dbReference type="PANTHER" id="PTHR33065:SF118">
    <property type="entry name" value="DUF6598 DOMAIN-CONTAINING PROTEIN"/>
    <property type="match status" value="1"/>
</dbReference>
<feature type="region of interest" description="Disordered" evidence="1">
    <location>
        <begin position="292"/>
        <end position="336"/>
    </location>
</feature>
<feature type="domain" description="DUF6598" evidence="2">
    <location>
        <begin position="699"/>
        <end position="955"/>
    </location>
</feature>
<name>A0AAD8VX77_LOLMU</name>
<feature type="compositionally biased region" description="Polar residues" evidence="1">
    <location>
        <begin position="426"/>
        <end position="435"/>
    </location>
</feature>
<dbReference type="EMBL" id="JAUUTY010000006">
    <property type="protein sequence ID" value="KAK1620118.1"/>
    <property type="molecule type" value="Genomic_DNA"/>
</dbReference>
<reference evidence="3" key="1">
    <citation type="submission" date="2023-07" db="EMBL/GenBank/DDBJ databases">
        <title>A chromosome-level genome assembly of Lolium multiflorum.</title>
        <authorList>
            <person name="Chen Y."/>
            <person name="Copetti D."/>
            <person name="Kolliker R."/>
            <person name="Studer B."/>
        </authorList>
    </citation>
    <scope>NUCLEOTIDE SEQUENCE</scope>
    <source>
        <strain evidence="3">02402/16</strain>
        <tissue evidence="3">Leaf</tissue>
    </source>
</reference>
<organism evidence="3 4">
    <name type="scientific">Lolium multiflorum</name>
    <name type="common">Italian ryegrass</name>
    <name type="synonym">Lolium perenne subsp. multiflorum</name>
    <dbReference type="NCBI Taxonomy" id="4521"/>
    <lineage>
        <taxon>Eukaryota</taxon>
        <taxon>Viridiplantae</taxon>
        <taxon>Streptophyta</taxon>
        <taxon>Embryophyta</taxon>
        <taxon>Tracheophyta</taxon>
        <taxon>Spermatophyta</taxon>
        <taxon>Magnoliopsida</taxon>
        <taxon>Liliopsida</taxon>
        <taxon>Poales</taxon>
        <taxon>Poaceae</taxon>
        <taxon>BOP clade</taxon>
        <taxon>Pooideae</taxon>
        <taxon>Poodae</taxon>
        <taxon>Poeae</taxon>
        <taxon>Poeae Chloroplast Group 2 (Poeae type)</taxon>
        <taxon>Loliodinae</taxon>
        <taxon>Loliinae</taxon>
        <taxon>Lolium</taxon>
    </lineage>
</organism>
<feature type="compositionally biased region" description="Basic and acidic residues" evidence="1">
    <location>
        <begin position="297"/>
        <end position="310"/>
    </location>
</feature>
<evidence type="ECO:0000313" key="3">
    <source>
        <dbReference type="EMBL" id="KAK1620118.1"/>
    </source>
</evidence>
<evidence type="ECO:0000256" key="1">
    <source>
        <dbReference type="SAM" id="MobiDB-lite"/>
    </source>
</evidence>
<dbReference type="Pfam" id="PF20241">
    <property type="entry name" value="DUF6598"/>
    <property type="match status" value="2"/>
</dbReference>
<comment type="caution">
    <text evidence="3">The sequence shown here is derived from an EMBL/GenBank/DDBJ whole genome shotgun (WGS) entry which is preliminary data.</text>
</comment>
<feature type="compositionally biased region" description="Basic residues" evidence="1">
    <location>
        <begin position="311"/>
        <end position="322"/>
    </location>
</feature>
<protein>
    <recommendedName>
        <fullName evidence="2">DUF6598 domain-containing protein</fullName>
    </recommendedName>
</protein>
<feature type="compositionally biased region" description="Basic and acidic residues" evidence="1">
    <location>
        <begin position="500"/>
        <end position="513"/>
    </location>
</feature>